<reference evidence="3" key="1">
    <citation type="submission" date="2017-11" db="EMBL/GenBank/DDBJ databases">
        <title>The complete genome sequence of Sphingopyxis pomeranensis sp. nov. strain WS5A3p.</title>
        <authorList>
            <person name="Kaminski M.A."/>
        </authorList>
    </citation>
    <scope>NUCLEOTIDE SEQUENCE [LARGE SCALE GENOMIC DNA]</scope>
    <source>
        <strain evidence="3">WS5A3p</strain>
    </source>
</reference>
<keyword evidence="1" id="KW-0472">Membrane</keyword>
<feature type="transmembrane region" description="Helical" evidence="1">
    <location>
        <begin position="153"/>
        <end position="173"/>
    </location>
</feature>
<dbReference type="Gene3D" id="2.30.42.10">
    <property type="match status" value="1"/>
</dbReference>
<keyword evidence="3" id="KW-1185">Reference proteome</keyword>
<feature type="transmembrane region" description="Helical" evidence="1">
    <location>
        <begin position="180"/>
        <end position="199"/>
    </location>
</feature>
<sequence>MIRWMSARSMPLLPETLPAPRGWALTVYTAAWIVLMATTIAITGINAWRGSKPIEYGWLNYGVSADNSNQHITIVTGAEAIAQGIKVDDAILAIGGVPTAKIGTDYNAAREALARPEGATLVLTLQDAGGQVRTHRLTRSIANTRESERTRTLGVAIDLLVNIATLCAATLLFRRRREPVPAILALAFVLSVIGPSWQATVWLDRPWLIDSLALLNLLSWPLLVLGLLVFPDGRMGSRMAWAIAGAIVLWTAFTLTNRFAAITVSIVAIIVFLALSVARLLLRYRRMPPGIERQQVRWGIFGLAAGGICLMISGGLILAAGRIGGAAYWQLQLASGVVGLLATFCMVGGLLISLMRYRLYDAEAAISRSVAYGALTVALLAIFAGTERVIELLGEDYFGHGLGALAGGLAAAAAMISPLHHRVSHWAERRFQNHLIQLRHGLPLLVGDLRETAGLERLAAAVLDAVLKGIRSKHAALLVGDAIEGAKGLPAQDVEAWLAAWAPPAGDALDCDRRDPLFPVRVPLDADGHGRIGWLLIGPRPDGSFFGKDEREALAEIADPVARAVDIVRTREAREAKQESRLAALAERLHGLESLLATVIGERRAAPAE</sequence>
<accession>A0A2S8B1N4</accession>
<name>A0A2S8B1N4_9SPHN</name>
<dbReference type="RefSeq" id="WP_105999692.1">
    <property type="nucleotide sequence ID" value="NZ_CM009578.1"/>
</dbReference>
<dbReference type="InterPro" id="IPR036034">
    <property type="entry name" value="PDZ_sf"/>
</dbReference>
<feature type="transmembrane region" description="Helical" evidence="1">
    <location>
        <begin position="366"/>
        <end position="385"/>
    </location>
</feature>
<organism evidence="2 3">
    <name type="scientific">Sphingopyxis lindanitolerans</name>
    <dbReference type="NCBI Taxonomy" id="2054227"/>
    <lineage>
        <taxon>Bacteria</taxon>
        <taxon>Pseudomonadati</taxon>
        <taxon>Pseudomonadota</taxon>
        <taxon>Alphaproteobacteria</taxon>
        <taxon>Sphingomonadales</taxon>
        <taxon>Sphingomonadaceae</taxon>
        <taxon>Sphingopyxis</taxon>
    </lineage>
</organism>
<evidence type="ECO:0000313" key="3">
    <source>
        <dbReference type="Proteomes" id="UP000238954"/>
    </source>
</evidence>
<proteinExistence type="predicted"/>
<gene>
    <name evidence="2" type="ORF">CVO77_14745</name>
</gene>
<keyword evidence="1" id="KW-1133">Transmembrane helix</keyword>
<dbReference type="OrthoDB" id="7573195at2"/>
<protein>
    <recommendedName>
        <fullName evidence="4">PDZ domain-containing protein</fullName>
    </recommendedName>
</protein>
<feature type="transmembrane region" description="Helical" evidence="1">
    <location>
        <begin position="333"/>
        <end position="354"/>
    </location>
</feature>
<comment type="caution">
    <text evidence="2">The sequence shown here is derived from an EMBL/GenBank/DDBJ whole genome shotgun (WGS) entry which is preliminary data.</text>
</comment>
<evidence type="ECO:0008006" key="4">
    <source>
        <dbReference type="Google" id="ProtNLM"/>
    </source>
</evidence>
<dbReference type="EMBL" id="PHFW01000003">
    <property type="protein sequence ID" value="PQM26315.1"/>
    <property type="molecule type" value="Genomic_DNA"/>
</dbReference>
<feature type="transmembrane region" description="Helical" evidence="1">
    <location>
        <begin position="298"/>
        <end position="321"/>
    </location>
</feature>
<feature type="transmembrane region" description="Helical" evidence="1">
    <location>
        <begin position="21"/>
        <end position="48"/>
    </location>
</feature>
<dbReference type="AlphaFoldDB" id="A0A2S8B1N4"/>
<feature type="transmembrane region" description="Helical" evidence="1">
    <location>
        <begin position="237"/>
        <end position="253"/>
    </location>
</feature>
<evidence type="ECO:0000313" key="2">
    <source>
        <dbReference type="EMBL" id="PQM26315.1"/>
    </source>
</evidence>
<evidence type="ECO:0000256" key="1">
    <source>
        <dbReference type="SAM" id="Phobius"/>
    </source>
</evidence>
<feature type="transmembrane region" description="Helical" evidence="1">
    <location>
        <begin position="397"/>
        <end position="419"/>
    </location>
</feature>
<keyword evidence="1" id="KW-0812">Transmembrane</keyword>
<feature type="transmembrane region" description="Helical" evidence="1">
    <location>
        <begin position="211"/>
        <end position="230"/>
    </location>
</feature>
<feature type="transmembrane region" description="Helical" evidence="1">
    <location>
        <begin position="259"/>
        <end position="278"/>
    </location>
</feature>
<dbReference type="Proteomes" id="UP000238954">
    <property type="component" value="Chromosome"/>
</dbReference>